<proteinExistence type="predicted"/>
<gene>
    <name evidence="1" type="ORF">SDC9_206781</name>
</gene>
<evidence type="ECO:0000313" key="1">
    <source>
        <dbReference type="EMBL" id="MPN59063.1"/>
    </source>
</evidence>
<dbReference type="AlphaFoldDB" id="A0A645JHI2"/>
<organism evidence="1">
    <name type="scientific">bioreactor metagenome</name>
    <dbReference type="NCBI Taxonomy" id="1076179"/>
    <lineage>
        <taxon>unclassified sequences</taxon>
        <taxon>metagenomes</taxon>
        <taxon>ecological metagenomes</taxon>
    </lineage>
</organism>
<reference evidence="1" key="1">
    <citation type="submission" date="2019-08" db="EMBL/GenBank/DDBJ databases">
        <authorList>
            <person name="Kucharzyk K."/>
            <person name="Murdoch R.W."/>
            <person name="Higgins S."/>
            <person name="Loffler F."/>
        </authorList>
    </citation>
    <scope>NUCLEOTIDE SEQUENCE</scope>
</reference>
<comment type="caution">
    <text evidence="1">The sequence shown here is derived from an EMBL/GenBank/DDBJ whole genome shotgun (WGS) entry which is preliminary data.</text>
</comment>
<name>A0A645JHI2_9ZZZZ</name>
<accession>A0A645JHI2</accession>
<dbReference type="EMBL" id="VSSQ01132605">
    <property type="protein sequence ID" value="MPN59063.1"/>
    <property type="molecule type" value="Genomic_DNA"/>
</dbReference>
<sequence>MNNILSAKPQLGLRYSFQKITLEAALAYHIAYNFIDIKGLSRIWYEDSRQYDELYVNYSNQYNFTSTGTPNRFVYDIRLFYNF</sequence>
<protein>
    <submittedName>
        <fullName evidence="1">Uncharacterized protein</fullName>
    </submittedName>
</protein>